<dbReference type="Gene3D" id="3.40.50.1820">
    <property type="entry name" value="alpha/beta hydrolase"/>
    <property type="match status" value="1"/>
</dbReference>
<dbReference type="PANTHER" id="PTHR33938">
    <property type="entry name" value="FERULOYL ESTERASE B-RELATED"/>
    <property type="match status" value="1"/>
</dbReference>
<sequence length="544" mass="59170">MHSTHGALAMLALAGTISAQDTYTPPKCTSSTFIPPVIPGAEVTSITAAPQHNVSTDGMPGMLPGASSLDLCEVKVHLTHPNANDDVLVEIWLPLNPLDWNGRFQATGGGGYATGLGPIFLGHGVGSGYATSMTDGGHALDPFSLTWVLNPDRSINWELLRNFATRSLVDQIVVGKLITEQYYGEKPHHSYWHGCSMGGRQGYMIAQKYPDLLDGILANAPAIKLTHAGVGGFWPQVVMKEEGVRVPGCVFEHFIKRWVETCDELDGVNDGVVEDPDACDFTAGGIVGEKIQCEEEGAEVEITKEMGDVLKKSHEGPTTPLGHAFYTGLYMEGSLTEQFFRVMLIRDLDFNSSKIGYADFMALWAQANVEFGWLLNAEDPDLRPLQKAGGKLLTWHGLMDYIIPAPNTLSYRKRVEFEMGGSKAVNEFYRVFFAPGVGHCGLGAGPMPTNPFEQLVDWVEKGEAPEALEAEASNEYGELVTRDICLYPRKSKYMGVGDPKRASSWTCEGADDVLDDPDVVDQSTDFLGGLKDRLMGLGMGLRIS</sequence>
<keyword evidence="6" id="KW-0106">Calcium</keyword>
<keyword evidence="4 8" id="KW-0732">Signal</keyword>
<proteinExistence type="inferred from homology"/>
<comment type="similarity">
    <text evidence="1 8">Belongs to the tannase family.</text>
</comment>
<evidence type="ECO:0000256" key="2">
    <source>
        <dbReference type="ARBA" id="ARBA00022487"/>
    </source>
</evidence>
<feature type="signal peptide" evidence="8">
    <location>
        <begin position="1"/>
        <end position="19"/>
    </location>
</feature>
<keyword evidence="10" id="KW-1185">Reference proteome</keyword>
<dbReference type="Pfam" id="PF07519">
    <property type="entry name" value="Tannase"/>
    <property type="match status" value="2"/>
</dbReference>
<accession>A0A6A5WLJ6</accession>
<evidence type="ECO:0000256" key="7">
    <source>
        <dbReference type="ARBA" id="ARBA00023157"/>
    </source>
</evidence>
<dbReference type="Proteomes" id="UP000799779">
    <property type="component" value="Unassembled WGS sequence"/>
</dbReference>
<evidence type="ECO:0000256" key="3">
    <source>
        <dbReference type="ARBA" id="ARBA00022723"/>
    </source>
</evidence>
<dbReference type="SUPFAM" id="SSF53474">
    <property type="entry name" value="alpha/beta-Hydrolases"/>
    <property type="match status" value="1"/>
</dbReference>
<evidence type="ECO:0000256" key="8">
    <source>
        <dbReference type="RuleBase" id="RU361238"/>
    </source>
</evidence>
<dbReference type="AlphaFoldDB" id="A0A6A5WLJ6"/>
<protein>
    <recommendedName>
        <fullName evidence="8">Carboxylic ester hydrolase</fullName>
        <ecNumber evidence="8">3.1.1.-</ecNumber>
    </recommendedName>
</protein>
<evidence type="ECO:0000256" key="5">
    <source>
        <dbReference type="ARBA" id="ARBA00022801"/>
    </source>
</evidence>
<dbReference type="GO" id="GO:0046872">
    <property type="term" value="F:metal ion binding"/>
    <property type="evidence" value="ECO:0007669"/>
    <property type="project" value="UniProtKB-KW"/>
</dbReference>
<dbReference type="EC" id="3.1.1.-" evidence="8"/>
<dbReference type="PANTHER" id="PTHR33938:SF8">
    <property type="entry name" value="CARBOXYLIC ESTER HYDROLASE"/>
    <property type="match status" value="1"/>
</dbReference>
<dbReference type="InterPro" id="IPR011118">
    <property type="entry name" value="Tannase/feruloyl_esterase"/>
</dbReference>
<name>A0A6A5WLJ6_9PLEO</name>
<evidence type="ECO:0000256" key="6">
    <source>
        <dbReference type="ARBA" id="ARBA00022837"/>
    </source>
</evidence>
<gene>
    <name evidence="9" type="ORF">P154DRAFT_523992</name>
</gene>
<evidence type="ECO:0000313" key="10">
    <source>
        <dbReference type="Proteomes" id="UP000799779"/>
    </source>
</evidence>
<dbReference type="OrthoDB" id="3039123at2759"/>
<keyword evidence="5 8" id="KW-0378">Hydrolase</keyword>
<keyword evidence="2" id="KW-0719">Serine esterase</keyword>
<evidence type="ECO:0000313" key="9">
    <source>
        <dbReference type="EMBL" id="KAF1998516.1"/>
    </source>
</evidence>
<keyword evidence="7" id="KW-1015">Disulfide bond</keyword>
<organism evidence="9 10">
    <name type="scientific">Amniculicola lignicola CBS 123094</name>
    <dbReference type="NCBI Taxonomy" id="1392246"/>
    <lineage>
        <taxon>Eukaryota</taxon>
        <taxon>Fungi</taxon>
        <taxon>Dikarya</taxon>
        <taxon>Ascomycota</taxon>
        <taxon>Pezizomycotina</taxon>
        <taxon>Dothideomycetes</taxon>
        <taxon>Pleosporomycetidae</taxon>
        <taxon>Pleosporales</taxon>
        <taxon>Amniculicolaceae</taxon>
        <taxon>Amniculicola</taxon>
    </lineage>
</organism>
<dbReference type="GO" id="GO:0030600">
    <property type="term" value="F:feruloyl esterase activity"/>
    <property type="evidence" value="ECO:0007669"/>
    <property type="project" value="UniProtKB-ARBA"/>
</dbReference>
<feature type="chain" id="PRO_5025710174" description="Carboxylic ester hydrolase" evidence="8">
    <location>
        <begin position="20"/>
        <end position="544"/>
    </location>
</feature>
<dbReference type="EMBL" id="ML977603">
    <property type="protein sequence ID" value="KAF1998516.1"/>
    <property type="molecule type" value="Genomic_DNA"/>
</dbReference>
<keyword evidence="3" id="KW-0479">Metal-binding</keyword>
<dbReference type="InterPro" id="IPR029058">
    <property type="entry name" value="AB_hydrolase_fold"/>
</dbReference>
<evidence type="ECO:0000256" key="4">
    <source>
        <dbReference type="ARBA" id="ARBA00022729"/>
    </source>
</evidence>
<reference evidence="9" key="1">
    <citation type="journal article" date="2020" name="Stud. Mycol.">
        <title>101 Dothideomycetes genomes: a test case for predicting lifestyles and emergence of pathogens.</title>
        <authorList>
            <person name="Haridas S."/>
            <person name="Albert R."/>
            <person name="Binder M."/>
            <person name="Bloem J."/>
            <person name="Labutti K."/>
            <person name="Salamov A."/>
            <person name="Andreopoulos B."/>
            <person name="Baker S."/>
            <person name="Barry K."/>
            <person name="Bills G."/>
            <person name="Bluhm B."/>
            <person name="Cannon C."/>
            <person name="Castanera R."/>
            <person name="Culley D."/>
            <person name="Daum C."/>
            <person name="Ezra D."/>
            <person name="Gonzalez J."/>
            <person name="Henrissat B."/>
            <person name="Kuo A."/>
            <person name="Liang C."/>
            <person name="Lipzen A."/>
            <person name="Lutzoni F."/>
            <person name="Magnuson J."/>
            <person name="Mondo S."/>
            <person name="Nolan M."/>
            <person name="Ohm R."/>
            <person name="Pangilinan J."/>
            <person name="Park H.-J."/>
            <person name="Ramirez L."/>
            <person name="Alfaro M."/>
            <person name="Sun H."/>
            <person name="Tritt A."/>
            <person name="Yoshinaga Y."/>
            <person name="Zwiers L.-H."/>
            <person name="Turgeon B."/>
            <person name="Goodwin S."/>
            <person name="Spatafora J."/>
            <person name="Crous P."/>
            <person name="Grigoriev I."/>
        </authorList>
    </citation>
    <scope>NUCLEOTIDE SEQUENCE</scope>
    <source>
        <strain evidence="9">CBS 123094</strain>
    </source>
</reference>
<evidence type="ECO:0000256" key="1">
    <source>
        <dbReference type="ARBA" id="ARBA00006249"/>
    </source>
</evidence>